<protein>
    <submittedName>
        <fullName evidence="1">Uncharacterized protein</fullName>
    </submittedName>
</protein>
<evidence type="ECO:0000313" key="2">
    <source>
        <dbReference type="Proteomes" id="UP000093391"/>
    </source>
</evidence>
<proteinExistence type="predicted"/>
<dbReference type="RefSeq" id="WP_067554540.1">
    <property type="nucleotide sequence ID" value="NZ_CP016895.1"/>
</dbReference>
<sequence>MVKKTGNLAAALAKYAKPSVSMRVGVLEEATYPDGLPVAQVAFWNEYGTKRAPPRPFFRTLVHAQKDNWIKSIGNLVQQTGDPRRSMLLVGEQIKGQLVESVLSWSDPPNAPYTIAKKGFDAPLRDSGQLSRSFSVEVNDD</sequence>
<name>A0A1B2LZF8_9GAMM</name>
<dbReference type="KEGG" id="ala:BFG52_08130"/>
<dbReference type="EMBL" id="CP016895">
    <property type="protein sequence ID" value="AOA58326.1"/>
    <property type="molecule type" value="Genomic_DNA"/>
</dbReference>
<organism evidence="1 2">
    <name type="scientific">Acinetobacter larvae</name>
    <dbReference type="NCBI Taxonomy" id="1789224"/>
    <lineage>
        <taxon>Bacteria</taxon>
        <taxon>Pseudomonadati</taxon>
        <taxon>Pseudomonadota</taxon>
        <taxon>Gammaproteobacteria</taxon>
        <taxon>Moraxellales</taxon>
        <taxon>Moraxellaceae</taxon>
        <taxon>Acinetobacter</taxon>
    </lineage>
</organism>
<accession>A0A1B2LZF8</accession>
<dbReference type="AlphaFoldDB" id="A0A1B2LZF8"/>
<gene>
    <name evidence="1" type="ORF">BFG52_08130</name>
</gene>
<evidence type="ECO:0000313" key="1">
    <source>
        <dbReference type="EMBL" id="AOA58326.1"/>
    </source>
</evidence>
<dbReference type="STRING" id="1789224.BFG52_08130"/>
<reference evidence="1 2" key="1">
    <citation type="submission" date="2016-08" db="EMBL/GenBank/DDBJ databases">
        <authorList>
            <person name="Seilhamer J.J."/>
        </authorList>
    </citation>
    <scope>NUCLEOTIDE SEQUENCE [LARGE SCALE GENOMIC DNA]</scope>
    <source>
        <strain evidence="1 2">BRTC-1</strain>
    </source>
</reference>
<keyword evidence="2" id="KW-1185">Reference proteome</keyword>
<dbReference type="Proteomes" id="UP000093391">
    <property type="component" value="Chromosome"/>
</dbReference>